<comment type="caution">
    <text evidence="1">The sequence shown here is derived from an EMBL/GenBank/DDBJ whole genome shotgun (WGS) entry which is preliminary data.</text>
</comment>
<evidence type="ECO:0000313" key="2">
    <source>
        <dbReference type="Proteomes" id="UP001469553"/>
    </source>
</evidence>
<reference evidence="1 2" key="1">
    <citation type="submission" date="2021-06" db="EMBL/GenBank/DDBJ databases">
        <authorList>
            <person name="Palmer J.M."/>
        </authorList>
    </citation>
    <scope>NUCLEOTIDE SEQUENCE [LARGE SCALE GENOMIC DNA]</scope>
    <source>
        <strain evidence="1 2">AS_MEX2019</strain>
        <tissue evidence="1">Muscle</tissue>
    </source>
</reference>
<accession>A0ABV0YJ39</accession>
<dbReference type="Proteomes" id="UP001469553">
    <property type="component" value="Unassembled WGS sequence"/>
</dbReference>
<dbReference type="EMBL" id="JAHRIP010032901">
    <property type="protein sequence ID" value="MEQ2293478.1"/>
    <property type="molecule type" value="Genomic_DNA"/>
</dbReference>
<protein>
    <submittedName>
        <fullName evidence="1">Uncharacterized protein</fullName>
    </submittedName>
</protein>
<name>A0ABV0YJ39_9TELE</name>
<keyword evidence="2" id="KW-1185">Reference proteome</keyword>
<evidence type="ECO:0000313" key="1">
    <source>
        <dbReference type="EMBL" id="MEQ2293478.1"/>
    </source>
</evidence>
<sequence>MPSHIIRLQQVSEYCSHGEKSTKETTLHQTAQEGWIPHAGLQGTGGQHPYNYHRYGTATLHKQTGTPSRQLKKILRTDLPSTDSQQAIHIIKDSYHPAHFLFKHKHTKYYLRRSRADNIITQKNKFYNSSLPATVGLMANLNSAEYTLNNMNTCGQ</sequence>
<proteinExistence type="predicted"/>
<gene>
    <name evidence="1" type="ORF">AMECASPLE_033875</name>
</gene>
<organism evidence="1 2">
    <name type="scientific">Ameca splendens</name>
    <dbReference type="NCBI Taxonomy" id="208324"/>
    <lineage>
        <taxon>Eukaryota</taxon>
        <taxon>Metazoa</taxon>
        <taxon>Chordata</taxon>
        <taxon>Craniata</taxon>
        <taxon>Vertebrata</taxon>
        <taxon>Euteleostomi</taxon>
        <taxon>Actinopterygii</taxon>
        <taxon>Neopterygii</taxon>
        <taxon>Teleostei</taxon>
        <taxon>Neoteleostei</taxon>
        <taxon>Acanthomorphata</taxon>
        <taxon>Ovalentaria</taxon>
        <taxon>Atherinomorphae</taxon>
        <taxon>Cyprinodontiformes</taxon>
        <taxon>Goodeidae</taxon>
        <taxon>Ameca</taxon>
    </lineage>
</organism>